<dbReference type="Gene3D" id="3.40.50.1000">
    <property type="entry name" value="HAD superfamily/HAD-like"/>
    <property type="match status" value="1"/>
</dbReference>
<dbReference type="CDD" id="cd01427">
    <property type="entry name" value="HAD_like"/>
    <property type="match status" value="1"/>
</dbReference>
<dbReference type="SFLD" id="SFLDG01129">
    <property type="entry name" value="C1.5:_HAD__Beta-PGM__Phosphata"/>
    <property type="match status" value="1"/>
</dbReference>
<proteinExistence type="predicted"/>
<gene>
    <name evidence="2" type="ORF">L207DRAFT_508948</name>
</gene>
<feature type="region of interest" description="Disordered" evidence="1">
    <location>
        <begin position="241"/>
        <end position="266"/>
    </location>
</feature>
<dbReference type="SFLD" id="SFLDS00003">
    <property type="entry name" value="Haloacid_Dehalogenase"/>
    <property type="match status" value="1"/>
</dbReference>
<dbReference type="Pfam" id="PF00702">
    <property type="entry name" value="Hydrolase"/>
    <property type="match status" value="1"/>
</dbReference>
<dbReference type="PANTHER" id="PTHR43885:SF1">
    <property type="entry name" value="SUPERFAMILY HYDROLASE, PUTATIVE (AFU_ORTHOLOGUE AFUA_4G13290)-RELATED"/>
    <property type="match status" value="1"/>
</dbReference>
<evidence type="ECO:0000256" key="1">
    <source>
        <dbReference type="SAM" id="MobiDB-lite"/>
    </source>
</evidence>
<dbReference type="STRING" id="1149755.A0A2J6S097"/>
<organism evidence="2 3">
    <name type="scientific">Hyaloscypha variabilis (strain UAMH 11265 / GT02V1 / F)</name>
    <name type="common">Meliniomyces variabilis</name>
    <dbReference type="NCBI Taxonomy" id="1149755"/>
    <lineage>
        <taxon>Eukaryota</taxon>
        <taxon>Fungi</taxon>
        <taxon>Dikarya</taxon>
        <taxon>Ascomycota</taxon>
        <taxon>Pezizomycotina</taxon>
        <taxon>Leotiomycetes</taxon>
        <taxon>Helotiales</taxon>
        <taxon>Hyaloscyphaceae</taxon>
        <taxon>Hyaloscypha</taxon>
        <taxon>Hyaloscypha variabilis</taxon>
    </lineage>
</organism>
<evidence type="ECO:0000313" key="2">
    <source>
        <dbReference type="EMBL" id="PMD44193.1"/>
    </source>
</evidence>
<name>A0A2J6S097_HYAVF</name>
<dbReference type="AlphaFoldDB" id="A0A2J6S097"/>
<dbReference type="InterPro" id="IPR023214">
    <property type="entry name" value="HAD_sf"/>
</dbReference>
<sequence>MMTTRLSKDPRRFAPLGAGADKVVDTLPRLKGIVFDVDGTLCLPQNYMFQLMRQALGIDKSVDILDHCHSLPPDEEAVALEKIRAIEREAMKSQQPQPGIVPLMEYLDCRKIPRGICTRNFDAPVNHLLTKFLPSFEFSPVVTRDFKPPKPSPAGILHIAKSWGFTKKENGETVGDAGNFIMVGDSIDDMTAGFRAGAATVLLANEVNVHLAEHEHTDLVISRLDELVGILEDGFVGQIGKGDEESDTKARTEEVLRDGKGESAAA</sequence>
<dbReference type="NCBIfam" id="TIGR01549">
    <property type="entry name" value="HAD-SF-IA-v1"/>
    <property type="match status" value="1"/>
</dbReference>
<protein>
    <submittedName>
        <fullName evidence="2">HAD-like protein</fullName>
    </submittedName>
</protein>
<accession>A0A2J6S097</accession>
<dbReference type="EMBL" id="KZ613941">
    <property type="protein sequence ID" value="PMD44193.1"/>
    <property type="molecule type" value="Genomic_DNA"/>
</dbReference>
<dbReference type="Proteomes" id="UP000235786">
    <property type="component" value="Unassembled WGS sequence"/>
</dbReference>
<evidence type="ECO:0000313" key="3">
    <source>
        <dbReference type="Proteomes" id="UP000235786"/>
    </source>
</evidence>
<keyword evidence="3" id="KW-1185">Reference proteome</keyword>
<dbReference type="GO" id="GO:0016791">
    <property type="term" value="F:phosphatase activity"/>
    <property type="evidence" value="ECO:0007669"/>
    <property type="project" value="UniProtKB-ARBA"/>
</dbReference>
<dbReference type="Gene3D" id="1.10.260.80">
    <property type="match status" value="1"/>
</dbReference>
<dbReference type="InterPro" id="IPR036412">
    <property type="entry name" value="HAD-like_sf"/>
</dbReference>
<dbReference type="SUPFAM" id="SSF56784">
    <property type="entry name" value="HAD-like"/>
    <property type="match status" value="1"/>
</dbReference>
<reference evidence="2 3" key="1">
    <citation type="submission" date="2016-04" db="EMBL/GenBank/DDBJ databases">
        <title>A degradative enzymes factory behind the ericoid mycorrhizal symbiosis.</title>
        <authorList>
            <consortium name="DOE Joint Genome Institute"/>
            <person name="Martino E."/>
            <person name="Morin E."/>
            <person name="Grelet G."/>
            <person name="Kuo A."/>
            <person name="Kohler A."/>
            <person name="Daghino S."/>
            <person name="Barry K."/>
            <person name="Choi C."/>
            <person name="Cichocki N."/>
            <person name="Clum A."/>
            <person name="Copeland A."/>
            <person name="Hainaut M."/>
            <person name="Haridas S."/>
            <person name="Labutti K."/>
            <person name="Lindquist E."/>
            <person name="Lipzen A."/>
            <person name="Khouja H.-R."/>
            <person name="Murat C."/>
            <person name="Ohm R."/>
            <person name="Olson A."/>
            <person name="Spatafora J."/>
            <person name="Veneault-Fourrey C."/>
            <person name="Henrissat B."/>
            <person name="Grigoriev I."/>
            <person name="Martin F."/>
            <person name="Perotto S."/>
        </authorList>
    </citation>
    <scope>NUCLEOTIDE SEQUENCE [LARGE SCALE GENOMIC DNA]</scope>
    <source>
        <strain evidence="2 3">F</strain>
    </source>
</reference>
<dbReference type="PANTHER" id="PTHR43885">
    <property type="entry name" value="HALOACID DEHALOGENASE-LIKE HYDROLASE"/>
    <property type="match status" value="1"/>
</dbReference>
<dbReference type="InterPro" id="IPR006439">
    <property type="entry name" value="HAD-SF_hydro_IA"/>
</dbReference>
<dbReference type="OrthoDB" id="426235at2759"/>